<evidence type="ECO:0000256" key="3">
    <source>
        <dbReference type="ARBA" id="ARBA00006490"/>
    </source>
</evidence>
<dbReference type="RefSeq" id="WP_140884155.1">
    <property type="nucleotide sequence ID" value="NZ_RCZP01000012.1"/>
</dbReference>
<evidence type="ECO:0000256" key="11">
    <source>
        <dbReference type="ARBA" id="ARBA00023014"/>
    </source>
</evidence>
<dbReference type="AlphaFoldDB" id="A0A502G291"/>
<evidence type="ECO:0000259" key="14">
    <source>
        <dbReference type="Pfam" id="PF00266"/>
    </source>
</evidence>
<keyword evidence="11" id="KW-0411">Iron-sulfur</keyword>
<dbReference type="GO" id="GO:0051537">
    <property type="term" value="F:2 iron, 2 sulfur cluster binding"/>
    <property type="evidence" value="ECO:0007669"/>
    <property type="project" value="UniProtKB-KW"/>
</dbReference>
<evidence type="ECO:0000256" key="9">
    <source>
        <dbReference type="ARBA" id="ARBA00022898"/>
    </source>
</evidence>
<evidence type="ECO:0000256" key="2">
    <source>
        <dbReference type="ARBA" id="ARBA00003120"/>
    </source>
</evidence>
<dbReference type="Proteomes" id="UP000317078">
    <property type="component" value="Unassembled WGS sequence"/>
</dbReference>
<dbReference type="Pfam" id="PF00266">
    <property type="entry name" value="Aminotran_5"/>
    <property type="match status" value="1"/>
</dbReference>
<evidence type="ECO:0000313" key="16">
    <source>
        <dbReference type="Proteomes" id="UP000317078"/>
    </source>
</evidence>
<evidence type="ECO:0000256" key="6">
    <source>
        <dbReference type="ARBA" id="ARBA00022679"/>
    </source>
</evidence>
<dbReference type="EMBL" id="RCZP01000012">
    <property type="protein sequence ID" value="TPG55682.1"/>
    <property type="molecule type" value="Genomic_DNA"/>
</dbReference>
<dbReference type="GO" id="GO:0008483">
    <property type="term" value="F:transaminase activity"/>
    <property type="evidence" value="ECO:0007669"/>
    <property type="project" value="UniProtKB-KW"/>
</dbReference>
<dbReference type="InterPro" id="IPR000192">
    <property type="entry name" value="Aminotrans_V_dom"/>
</dbReference>
<keyword evidence="7" id="KW-0001">2Fe-2S</keyword>
<keyword evidence="15" id="KW-0032">Aminotransferase</keyword>
<gene>
    <name evidence="15" type="ORF">EAH89_14025</name>
</gene>
<dbReference type="EC" id="2.8.1.7" evidence="4"/>
<dbReference type="InterPro" id="IPR015424">
    <property type="entry name" value="PyrdxlP-dep_Trfase"/>
</dbReference>
<comment type="cofactor">
    <cofactor evidence="1 13">
        <name>pyridoxal 5'-phosphate</name>
        <dbReference type="ChEBI" id="CHEBI:597326"/>
    </cofactor>
</comment>
<evidence type="ECO:0000256" key="12">
    <source>
        <dbReference type="ARBA" id="ARBA00050776"/>
    </source>
</evidence>
<evidence type="ECO:0000256" key="1">
    <source>
        <dbReference type="ARBA" id="ARBA00001933"/>
    </source>
</evidence>
<organism evidence="15 16">
    <name type="scientific">Muricoccus nepalensis</name>
    <dbReference type="NCBI Taxonomy" id="1854500"/>
    <lineage>
        <taxon>Bacteria</taxon>
        <taxon>Pseudomonadati</taxon>
        <taxon>Pseudomonadota</taxon>
        <taxon>Alphaproteobacteria</taxon>
        <taxon>Acetobacterales</taxon>
        <taxon>Roseomonadaceae</taxon>
        <taxon>Muricoccus</taxon>
    </lineage>
</organism>
<dbReference type="PIRSF" id="PIRSF005572">
    <property type="entry name" value="NifS"/>
    <property type="match status" value="1"/>
</dbReference>
<accession>A0A502G291</accession>
<keyword evidence="16" id="KW-1185">Reference proteome</keyword>
<feature type="domain" description="Aminotransferase class V" evidence="14">
    <location>
        <begin position="10"/>
        <end position="375"/>
    </location>
</feature>
<comment type="function">
    <text evidence="2">Catalyzes the removal of elemental sulfur atoms from cysteine to produce alanine. Seems to participate in the biosynthesis of the nitrogenase metalloclusters by providing the inorganic sulfur required for the Fe-S core formation.</text>
</comment>
<evidence type="ECO:0000256" key="4">
    <source>
        <dbReference type="ARBA" id="ARBA00012239"/>
    </source>
</evidence>
<dbReference type="Gene3D" id="3.90.1150.10">
    <property type="entry name" value="Aspartate Aminotransferase, domain 1"/>
    <property type="match status" value="1"/>
</dbReference>
<proteinExistence type="inferred from homology"/>
<comment type="catalytic activity">
    <reaction evidence="12">
        <text>(sulfur carrier)-H + L-cysteine = (sulfur carrier)-SH + L-alanine</text>
        <dbReference type="Rhea" id="RHEA:43892"/>
        <dbReference type="Rhea" id="RHEA-COMP:14737"/>
        <dbReference type="Rhea" id="RHEA-COMP:14739"/>
        <dbReference type="ChEBI" id="CHEBI:29917"/>
        <dbReference type="ChEBI" id="CHEBI:35235"/>
        <dbReference type="ChEBI" id="CHEBI:57972"/>
        <dbReference type="ChEBI" id="CHEBI:64428"/>
        <dbReference type="EC" id="2.8.1.7"/>
    </reaction>
</comment>
<evidence type="ECO:0000256" key="13">
    <source>
        <dbReference type="RuleBase" id="RU004504"/>
    </source>
</evidence>
<sequence>MTAAPNRPAYLDNHATTPPDPRVLAAMRPWWEANFANPGSVEHALGREAEAAVEAARAHVADLIGAEPREVVFTSGATESNNLAIKGAARFAAAQGTERRRVVTLATEHKCVLESLRDLAAEGFEPVFLPVRPDGLLDPESLREALAVPTLLVSVMAVNNEIGVVQDIAALAAMARAAGALFHTDAAQAAGRMPLDVGALGVDLLSLSAHKLYGPKGIGALYVRRRPRVRLAPLLSGGGQERGLRSGTLPAPLVVGFGEAARIARLEMALDEGRIAGQRDRFLAALEAGIPGLRVNGDRARRVAGNLNLTLPGGVDAQAVMAAAPGVCVSTGSACSSASVEPSYVLRAIGLPEAEARATLRIGIGRFTSPAEVDRAAAELSRAWNGVRHRAAAE</sequence>
<dbReference type="Gene3D" id="3.40.640.10">
    <property type="entry name" value="Type I PLP-dependent aspartate aminotransferase-like (Major domain)"/>
    <property type="match status" value="1"/>
</dbReference>
<dbReference type="PANTHER" id="PTHR11601:SF34">
    <property type="entry name" value="CYSTEINE DESULFURASE"/>
    <property type="match status" value="1"/>
</dbReference>
<protein>
    <recommendedName>
        <fullName evidence="5">Cysteine desulfurase</fullName>
        <ecNumber evidence="4">2.8.1.7</ecNumber>
    </recommendedName>
</protein>
<comment type="similarity">
    <text evidence="3">Belongs to the class-V pyridoxal-phosphate-dependent aminotransferase family. NifS/IscS subfamily.</text>
</comment>
<dbReference type="OrthoDB" id="9808002at2"/>
<evidence type="ECO:0000256" key="7">
    <source>
        <dbReference type="ARBA" id="ARBA00022714"/>
    </source>
</evidence>
<keyword evidence="10" id="KW-0408">Iron</keyword>
<dbReference type="InterPro" id="IPR015422">
    <property type="entry name" value="PyrdxlP-dep_Trfase_small"/>
</dbReference>
<evidence type="ECO:0000313" key="15">
    <source>
        <dbReference type="EMBL" id="TPG55682.1"/>
    </source>
</evidence>
<dbReference type="GO" id="GO:0031071">
    <property type="term" value="F:cysteine desulfurase activity"/>
    <property type="evidence" value="ECO:0007669"/>
    <property type="project" value="UniProtKB-EC"/>
</dbReference>
<keyword evidence="6 15" id="KW-0808">Transferase</keyword>
<evidence type="ECO:0000256" key="5">
    <source>
        <dbReference type="ARBA" id="ARBA00013558"/>
    </source>
</evidence>
<dbReference type="PANTHER" id="PTHR11601">
    <property type="entry name" value="CYSTEINE DESULFURYLASE FAMILY MEMBER"/>
    <property type="match status" value="1"/>
</dbReference>
<dbReference type="InterPro" id="IPR015421">
    <property type="entry name" value="PyrdxlP-dep_Trfase_major"/>
</dbReference>
<dbReference type="FunFam" id="3.40.640.10:FF:000003">
    <property type="entry name" value="Cysteine desulfurase IscS"/>
    <property type="match status" value="1"/>
</dbReference>
<keyword evidence="8" id="KW-0479">Metal-binding</keyword>
<dbReference type="SUPFAM" id="SSF53383">
    <property type="entry name" value="PLP-dependent transferases"/>
    <property type="match status" value="1"/>
</dbReference>
<evidence type="ECO:0000256" key="8">
    <source>
        <dbReference type="ARBA" id="ARBA00022723"/>
    </source>
</evidence>
<name>A0A502G291_9PROT</name>
<dbReference type="PROSITE" id="PS00595">
    <property type="entry name" value="AA_TRANSFER_CLASS_5"/>
    <property type="match status" value="1"/>
</dbReference>
<dbReference type="GO" id="GO:0046872">
    <property type="term" value="F:metal ion binding"/>
    <property type="evidence" value="ECO:0007669"/>
    <property type="project" value="UniProtKB-KW"/>
</dbReference>
<comment type="caution">
    <text evidence="15">The sequence shown here is derived from an EMBL/GenBank/DDBJ whole genome shotgun (WGS) entry which is preliminary data.</text>
</comment>
<evidence type="ECO:0000256" key="10">
    <source>
        <dbReference type="ARBA" id="ARBA00023004"/>
    </source>
</evidence>
<dbReference type="InterPro" id="IPR016454">
    <property type="entry name" value="Cysteine_dSase"/>
</dbReference>
<dbReference type="InterPro" id="IPR020578">
    <property type="entry name" value="Aminotrans_V_PyrdxlP_BS"/>
</dbReference>
<keyword evidence="9" id="KW-0663">Pyridoxal phosphate</keyword>
<reference evidence="15 16" key="1">
    <citation type="journal article" date="2019" name="Environ. Microbiol.">
        <title>Species interactions and distinct microbial communities in high Arctic permafrost affected cryosols are associated with the CH4 and CO2 gas fluxes.</title>
        <authorList>
            <person name="Altshuler I."/>
            <person name="Hamel J."/>
            <person name="Turney S."/>
            <person name="Magnuson E."/>
            <person name="Levesque R."/>
            <person name="Greer C."/>
            <person name="Whyte L.G."/>
        </authorList>
    </citation>
    <scope>NUCLEOTIDE SEQUENCE [LARGE SCALE GENOMIC DNA]</scope>
    <source>
        <strain evidence="15 16">S9.3B</strain>
    </source>
</reference>